<protein>
    <submittedName>
        <fullName evidence="2">Fructotransferase</fullName>
    </submittedName>
</protein>
<evidence type="ECO:0000313" key="3">
    <source>
        <dbReference type="Proteomes" id="UP000479756"/>
    </source>
</evidence>
<name>A0A7C9PMU2_9MICO</name>
<dbReference type="Proteomes" id="UP000479756">
    <property type="component" value="Unassembled WGS sequence"/>
</dbReference>
<dbReference type="Gene3D" id="2.160.20.10">
    <property type="entry name" value="Single-stranded right-handed beta-helix, Pectin lyase-like"/>
    <property type="match status" value="1"/>
</dbReference>
<comment type="caution">
    <text evidence="2">The sequence shown here is derived from an EMBL/GenBank/DDBJ whole genome shotgun (WGS) entry which is preliminary data.</text>
</comment>
<proteinExistence type="predicted"/>
<dbReference type="Pfam" id="PF18835">
    <property type="entry name" value="Beta_helix_2"/>
    <property type="match status" value="1"/>
</dbReference>
<sequence>MSTVYDVTAWTIPGSSVTCYDDIGAVINSMIADVKAHQTSQSAKPGAVIYIPPGDYPLKTRVTVDISYLTIRGSGHGFTSLSIRYNTSNTSAWYEINPGSSHVTVQNTDGNSEAFIVTRGGDPRLSSVTFENFCLDGMAFTPNENSYTNGKIGIRFDSANDSAHIQNMGFVYLEHALIVKNADALRVTDNFIAECGNCIKLTGSGQASTISNNSIGAGYVGYSIYAESFFGLLVTGNNVFPRGKSSVTLVNCTLSSITSNRFHAFYPGVVNLSGVCTENLISGNHFYRQPETYGPFVGNNNGLDDLFGLVQLNGSNNALIANHFSFNVPSGSITPSGATPTLVLVKSGDGNYLASNHFVANVAVHTVVLDASTTNTHVMDSGTSAQFQAYSTSYGFRATP</sequence>
<evidence type="ECO:0000259" key="1">
    <source>
        <dbReference type="Pfam" id="PF05048"/>
    </source>
</evidence>
<keyword evidence="2" id="KW-0808">Transferase</keyword>
<keyword evidence="3" id="KW-1185">Reference proteome</keyword>
<organism evidence="2 3">
    <name type="scientific">Galbitalea soli</name>
    <dbReference type="NCBI Taxonomy" id="1268042"/>
    <lineage>
        <taxon>Bacteria</taxon>
        <taxon>Bacillati</taxon>
        <taxon>Actinomycetota</taxon>
        <taxon>Actinomycetes</taxon>
        <taxon>Micrococcales</taxon>
        <taxon>Microbacteriaceae</taxon>
        <taxon>Galbitalea</taxon>
    </lineage>
</organism>
<dbReference type="RefSeq" id="WP_163472812.1">
    <property type="nucleotide sequence ID" value="NZ_JAAGWZ010000002.1"/>
</dbReference>
<feature type="domain" description="Periplasmic copper-binding protein NosD beta helix" evidence="1">
    <location>
        <begin position="143"/>
        <end position="287"/>
    </location>
</feature>
<accession>A0A7C9PMU2</accession>
<dbReference type="AlphaFoldDB" id="A0A7C9PMU2"/>
<reference evidence="2 3" key="1">
    <citation type="journal article" date="2014" name="Int. J. Syst. Evol. Microbiol.">
        <title>Description of Galbitalea soli gen. nov., sp. nov., and Frondihabitans sucicola sp. nov.</title>
        <authorList>
            <person name="Kim S.J."/>
            <person name="Lim J.M."/>
            <person name="Ahn J.H."/>
            <person name="Weon H.Y."/>
            <person name="Hamada M."/>
            <person name="Suzuki K."/>
            <person name="Ahn T.Y."/>
            <person name="Kwon S.W."/>
        </authorList>
    </citation>
    <scope>NUCLEOTIDE SEQUENCE [LARGE SCALE GENOMIC DNA]</scope>
    <source>
        <strain evidence="2 3">NBRC 108727</strain>
    </source>
</reference>
<dbReference type="Pfam" id="PF05048">
    <property type="entry name" value="NosD"/>
    <property type="match status" value="1"/>
</dbReference>
<gene>
    <name evidence="2" type="ORF">G3T37_07120</name>
</gene>
<dbReference type="InterPro" id="IPR011050">
    <property type="entry name" value="Pectin_lyase_fold/virulence"/>
</dbReference>
<dbReference type="InterPro" id="IPR040526">
    <property type="entry name" value="Beta_helix_2"/>
</dbReference>
<dbReference type="EMBL" id="JAAGWZ010000002">
    <property type="protein sequence ID" value="NEM91125.1"/>
    <property type="molecule type" value="Genomic_DNA"/>
</dbReference>
<dbReference type="CDD" id="cd21111">
    <property type="entry name" value="IFTase"/>
    <property type="match status" value="1"/>
</dbReference>
<evidence type="ECO:0000313" key="2">
    <source>
        <dbReference type="EMBL" id="NEM91125.1"/>
    </source>
</evidence>
<dbReference type="InterPro" id="IPR007742">
    <property type="entry name" value="NosD_dom"/>
</dbReference>
<dbReference type="SUPFAM" id="SSF51126">
    <property type="entry name" value="Pectin lyase-like"/>
    <property type="match status" value="1"/>
</dbReference>
<dbReference type="InterPro" id="IPR012334">
    <property type="entry name" value="Pectin_lyas_fold"/>
</dbReference>
<dbReference type="GO" id="GO:0016740">
    <property type="term" value="F:transferase activity"/>
    <property type="evidence" value="ECO:0007669"/>
    <property type="project" value="UniProtKB-KW"/>
</dbReference>